<gene>
    <name evidence="2" type="primary">IL-3A_234L</name>
    <name evidence="2" type="ORF">PBCVIL3A_234L</name>
</gene>
<dbReference type="EMBL" id="JX997169">
    <property type="protein sequence ID" value="AGE53825.1"/>
    <property type="molecule type" value="Genomic_DNA"/>
</dbReference>
<feature type="region of interest" description="Disordered" evidence="1">
    <location>
        <begin position="101"/>
        <end position="136"/>
    </location>
</feature>
<protein>
    <submittedName>
        <fullName evidence="2">Uncharacterized protein</fullName>
    </submittedName>
</protein>
<evidence type="ECO:0000313" key="3">
    <source>
        <dbReference type="Proteomes" id="UP000247091"/>
    </source>
</evidence>
<organismHost>
    <name type="scientific">Chlorella</name>
    <dbReference type="NCBI Taxonomy" id="3071"/>
</organismHost>
<evidence type="ECO:0000313" key="2">
    <source>
        <dbReference type="EMBL" id="AGE53825.1"/>
    </source>
</evidence>
<proteinExistence type="predicted"/>
<dbReference type="Proteomes" id="UP000247091">
    <property type="component" value="Segment"/>
</dbReference>
<name>M1I5Q5_PBCVI</name>
<sequence>MEFVKNIERFVELHQNILSANQALKDSKKEKTILGKQILEYMMSHAIQEHAHDGFTVIAKESEKKGKIDLEMIEGMMENMIGETVNQEHVERMVTMLADSLSSGETKVSLSIKKIKEEKKPRGKKGRKTEDTEGDY</sequence>
<organism evidence="2 3">
    <name type="scientific">Paramecium bursaria Chlorella virus IL3A</name>
    <name type="common">PBCV-IL3A</name>
    <dbReference type="NCBI Taxonomy" id="46019"/>
    <lineage>
        <taxon>Viruses</taxon>
        <taxon>Varidnaviria</taxon>
        <taxon>Bamfordvirae</taxon>
        <taxon>Nucleocytoviricota</taxon>
        <taxon>Megaviricetes</taxon>
        <taxon>Algavirales</taxon>
        <taxon>Phycodnaviridae</taxon>
        <taxon>Chlorovirus</taxon>
        <taxon>Chlorovirus illinoense</taxon>
    </lineage>
</organism>
<accession>M1I5Q5</accession>
<evidence type="ECO:0000256" key="1">
    <source>
        <dbReference type="SAM" id="MobiDB-lite"/>
    </source>
</evidence>
<reference evidence="2 3" key="1">
    <citation type="submission" date="2012-10" db="EMBL/GenBank/DDBJ databases">
        <title>Towards defining the chloroviruses: a genomic journey through a genus of large DNA viruses.</title>
        <authorList>
            <person name="Jeanniard A."/>
            <person name="Dunigan D.D."/>
            <person name="Gurnon J.R."/>
            <person name="Agarkova I."/>
            <person name="Kang M."/>
            <person name="Vitek J."/>
            <person name="Duncan G."/>
            <person name="McClung O.W."/>
            <person name="Larsen M."/>
            <person name="Claverie J.-M."/>
            <person name="Van Etten J.L."/>
            <person name="Blanc G."/>
        </authorList>
    </citation>
    <scope>NUCLEOTIDE SEQUENCE [LARGE SCALE GENOMIC DNA]</scope>
</reference>